<evidence type="ECO:0000313" key="4">
    <source>
        <dbReference type="Proteomes" id="UP000274756"/>
    </source>
</evidence>
<evidence type="ECO:0000259" key="1">
    <source>
        <dbReference type="Pfam" id="PF00144"/>
    </source>
</evidence>
<dbReference type="InterPro" id="IPR001466">
    <property type="entry name" value="Beta-lactam-related"/>
</dbReference>
<dbReference type="SUPFAM" id="SSF56601">
    <property type="entry name" value="beta-lactamase/transpeptidase-like"/>
    <property type="match status" value="1"/>
</dbReference>
<gene>
    <name evidence="2" type="ORF">DME_LOCUS7354</name>
</gene>
<reference evidence="2 4" key="2">
    <citation type="submission" date="2018-11" db="EMBL/GenBank/DDBJ databases">
        <authorList>
            <consortium name="Pathogen Informatics"/>
        </authorList>
    </citation>
    <scope>NUCLEOTIDE SEQUENCE [LARGE SCALE GENOMIC DNA]</scope>
</reference>
<dbReference type="Proteomes" id="UP000038040">
    <property type="component" value="Unplaced"/>
</dbReference>
<dbReference type="Proteomes" id="UP000274756">
    <property type="component" value="Unassembled WGS sequence"/>
</dbReference>
<dbReference type="Pfam" id="PF00144">
    <property type="entry name" value="Beta-lactamase"/>
    <property type="match status" value="1"/>
</dbReference>
<dbReference type="GO" id="GO:0005739">
    <property type="term" value="C:mitochondrion"/>
    <property type="evidence" value="ECO:0007669"/>
    <property type="project" value="TreeGrafter"/>
</dbReference>
<dbReference type="EMBL" id="UYYG01001160">
    <property type="protein sequence ID" value="VDN57381.1"/>
    <property type="molecule type" value="Genomic_DNA"/>
</dbReference>
<dbReference type="WBParaSite" id="DME_0000319501-mRNA-1">
    <property type="protein sequence ID" value="DME_0000319501-mRNA-1"/>
    <property type="gene ID" value="DME_0000319501"/>
</dbReference>
<accession>A0A0N4U847</accession>
<dbReference type="OrthoDB" id="5946976at2759"/>
<dbReference type="PANTHER" id="PTHR46520:SF1">
    <property type="entry name" value="SERINE BETA-LACTAMASE-LIKE PROTEIN LACTB, MITOCHONDRIAL"/>
    <property type="match status" value="1"/>
</dbReference>
<dbReference type="PANTHER" id="PTHR46520">
    <property type="entry name" value="SERINE BETA-LACTAMASE-LIKE PROTEIN LACTB, MITOCHONDRIAL"/>
    <property type="match status" value="1"/>
</dbReference>
<dbReference type="GO" id="GO:0008233">
    <property type="term" value="F:peptidase activity"/>
    <property type="evidence" value="ECO:0007669"/>
    <property type="project" value="TreeGrafter"/>
</dbReference>
<protein>
    <submittedName>
        <fullName evidence="5">Beta-lactamase domain-containing protein</fullName>
    </submittedName>
</protein>
<keyword evidence="4" id="KW-1185">Reference proteome</keyword>
<name>A0A0N4U847_DRAME</name>
<dbReference type="InterPro" id="IPR052794">
    <property type="entry name" value="Mito_Ser_Protease_LACTB"/>
</dbReference>
<dbReference type="Gene3D" id="3.40.710.10">
    <property type="entry name" value="DD-peptidase/beta-lactamase superfamily"/>
    <property type="match status" value="1"/>
</dbReference>
<proteinExistence type="predicted"/>
<dbReference type="GO" id="GO:0006508">
    <property type="term" value="P:proteolysis"/>
    <property type="evidence" value="ECO:0007669"/>
    <property type="project" value="TreeGrafter"/>
</dbReference>
<sequence length="304" mass="34196">MGCQGYRQKFVDKVSRILGKFIDGVSRISGKFVDEVPRTSGKFVDGLPRISGKWVAKDIGKVRRWGVKDIGKVHRWGVKGIGKVHRWGIKDIGKVHRWGIKDIGKVHRWGVKDIGKVRRWGAKDTGKRMNRLGFLCKQAASVAYGLLLVDFAHSTEQNYFGRQDLSYGYGAPQLTAFTIEECRKKIRAFMVRNNIPGLSIGVSFQGIQWTEGFGYADLEQEVPCSSDTVMRIASISKSITSVIAARLVENGMLDLDAPVQEYLKDYPKPKINGKEIEITCRQLLNHTSGIRHYSRKLKAVLMAL</sequence>
<reference evidence="5" key="1">
    <citation type="submission" date="2017-02" db="UniProtKB">
        <authorList>
            <consortium name="WormBaseParasite"/>
        </authorList>
    </citation>
    <scope>IDENTIFICATION</scope>
</reference>
<evidence type="ECO:0000313" key="3">
    <source>
        <dbReference type="Proteomes" id="UP000038040"/>
    </source>
</evidence>
<feature type="domain" description="Beta-lactamase-related" evidence="1">
    <location>
        <begin position="183"/>
        <end position="294"/>
    </location>
</feature>
<evidence type="ECO:0000313" key="5">
    <source>
        <dbReference type="WBParaSite" id="DME_0000319501-mRNA-1"/>
    </source>
</evidence>
<dbReference type="GO" id="GO:0019216">
    <property type="term" value="P:regulation of lipid metabolic process"/>
    <property type="evidence" value="ECO:0007669"/>
    <property type="project" value="TreeGrafter"/>
</dbReference>
<dbReference type="STRING" id="318479.A0A0N4U847"/>
<evidence type="ECO:0000313" key="2">
    <source>
        <dbReference type="EMBL" id="VDN57381.1"/>
    </source>
</evidence>
<dbReference type="AlphaFoldDB" id="A0A0N4U847"/>
<dbReference type="InterPro" id="IPR012338">
    <property type="entry name" value="Beta-lactam/transpept-like"/>
</dbReference>
<organism evidence="3 5">
    <name type="scientific">Dracunculus medinensis</name>
    <name type="common">Guinea worm</name>
    <dbReference type="NCBI Taxonomy" id="318479"/>
    <lineage>
        <taxon>Eukaryota</taxon>
        <taxon>Metazoa</taxon>
        <taxon>Ecdysozoa</taxon>
        <taxon>Nematoda</taxon>
        <taxon>Chromadorea</taxon>
        <taxon>Rhabditida</taxon>
        <taxon>Spirurina</taxon>
        <taxon>Dracunculoidea</taxon>
        <taxon>Dracunculidae</taxon>
        <taxon>Dracunculus</taxon>
    </lineage>
</organism>